<evidence type="ECO:0000256" key="1">
    <source>
        <dbReference type="SAM" id="SignalP"/>
    </source>
</evidence>
<dbReference type="Proteomes" id="UP001063166">
    <property type="component" value="Unassembled WGS sequence"/>
</dbReference>
<evidence type="ECO:0008006" key="4">
    <source>
        <dbReference type="Google" id="ProtNLM"/>
    </source>
</evidence>
<dbReference type="Pfam" id="PF08309">
    <property type="entry name" value="LVIVD"/>
    <property type="match status" value="1"/>
</dbReference>
<gene>
    <name evidence="2" type="ORF">LshimejAT787_1100860</name>
</gene>
<evidence type="ECO:0000313" key="2">
    <source>
        <dbReference type="EMBL" id="GLB42071.1"/>
    </source>
</evidence>
<reference evidence="2" key="1">
    <citation type="submission" date="2022-07" db="EMBL/GenBank/DDBJ databases">
        <title>The genome of Lyophyllum shimeji provides insight into the initial evolution of ectomycorrhizal fungal genome.</title>
        <authorList>
            <person name="Kobayashi Y."/>
            <person name="Shibata T."/>
            <person name="Hirakawa H."/>
            <person name="Shigenobu S."/>
            <person name="Nishiyama T."/>
            <person name="Yamada A."/>
            <person name="Hasebe M."/>
            <person name="Kawaguchi M."/>
        </authorList>
    </citation>
    <scope>NUCLEOTIDE SEQUENCE</scope>
    <source>
        <strain evidence="2">AT787</strain>
    </source>
</reference>
<keyword evidence="3" id="KW-1185">Reference proteome</keyword>
<dbReference type="AlphaFoldDB" id="A0A9P3UTE5"/>
<sequence length="473" mass="52317">MNPRNSCSRMRISPLWALGIASGALAQTIPNPTRKEIYQSGQVHDAIMRNKTERFAAKRAAGAYDSRRHLPLSYTPCVNGRAGEFKCNNIDLHSFKSHADLGSATGEGSSSWGWTHEGRDFAIIAQADGAAFAEILKNGELDYLGRLPRTEGAEPKIWREIRVSGDIAVIGSEAENHHIQFFDLKKLLQIKKEEKPKTFDSIKDTAIFRGLPIGRTHNVVVNPELPYVVSVGSQPRTSQFAAGLVFIDIKNPSNPTLMGYQAEDGYVHDAQCLLYRGPDTRFKGKDICYGYNEDTLTIYDVTNKANATIISRTSYVGASYTHQGWVLDPNDQRYLLMDDELDEVHAAGLAADGYPVTYIWDIQDLTAPVLAGHYKTSVKGIDHNQYISNGRSYQSNYGAGLRILDVSSIPRDPTGAGVHEIGFFDIYPEDDDLEGGGIIDFAGSWSSYGMFKSGWILINTIERGAFVVRYTGK</sequence>
<organism evidence="2 3">
    <name type="scientific">Lyophyllum shimeji</name>
    <name type="common">Hon-shimeji</name>
    <name type="synonym">Tricholoma shimeji</name>
    <dbReference type="NCBI Taxonomy" id="47721"/>
    <lineage>
        <taxon>Eukaryota</taxon>
        <taxon>Fungi</taxon>
        <taxon>Dikarya</taxon>
        <taxon>Basidiomycota</taxon>
        <taxon>Agaricomycotina</taxon>
        <taxon>Agaricomycetes</taxon>
        <taxon>Agaricomycetidae</taxon>
        <taxon>Agaricales</taxon>
        <taxon>Tricholomatineae</taxon>
        <taxon>Lyophyllaceae</taxon>
        <taxon>Lyophyllum</taxon>
    </lineage>
</organism>
<name>A0A9P3UTE5_LYOSH</name>
<proteinExistence type="predicted"/>
<dbReference type="InterPro" id="IPR013211">
    <property type="entry name" value="LVIVD"/>
</dbReference>
<dbReference type="EMBL" id="BRPK01000011">
    <property type="protein sequence ID" value="GLB42071.1"/>
    <property type="molecule type" value="Genomic_DNA"/>
</dbReference>
<feature type="signal peptide" evidence="1">
    <location>
        <begin position="1"/>
        <end position="26"/>
    </location>
</feature>
<keyword evidence="1" id="KW-0732">Signal</keyword>
<dbReference type="PANTHER" id="PTHR38787">
    <property type="entry name" value="REGULATORY P DOMAIN-CONTAINING PROTEIN"/>
    <property type="match status" value="1"/>
</dbReference>
<dbReference type="NCBIfam" id="TIGR04312">
    <property type="entry name" value="choice_anch_B"/>
    <property type="match status" value="1"/>
</dbReference>
<dbReference type="PANTHER" id="PTHR38787:SF3">
    <property type="entry name" value="REGULATORY P DOMAIN-CONTAINING PROTEIN"/>
    <property type="match status" value="1"/>
</dbReference>
<feature type="chain" id="PRO_5040224231" description="Choice-of-anchor B family protein" evidence="1">
    <location>
        <begin position="27"/>
        <end position="473"/>
    </location>
</feature>
<dbReference type="GO" id="GO:0005576">
    <property type="term" value="C:extracellular region"/>
    <property type="evidence" value="ECO:0007669"/>
    <property type="project" value="TreeGrafter"/>
</dbReference>
<protein>
    <recommendedName>
        <fullName evidence="4">Choice-of-anchor B family protein</fullName>
    </recommendedName>
</protein>
<dbReference type="InterPro" id="IPR027589">
    <property type="entry name" value="Choice_anch_B"/>
</dbReference>
<evidence type="ECO:0000313" key="3">
    <source>
        <dbReference type="Proteomes" id="UP001063166"/>
    </source>
</evidence>
<comment type="caution">
    <text evidence="2">The sequence shown here is derived from an EMBL/GenBank/DDBJ whole genome shotgun (WGS) entry which is preliminary data.</text>
</comment>
<dbReference type="OrthoDB" id="2099887at2759"/>
<accession>A0A9P3UTE5</accession>